<feature type="domain" description="AMP-dependent synthetase/ligase" evidence="2">
    <location>
        <begin position="19"/>
        <end position="107"/>
    </location>
</feature>
<dbReference type="OrthoDB" id="416786at2759"/>
<dbReference type="InterPro" id="IPR025110">
    <property type="entry name" value="AMP-bd_C"/>
</dbReference>
<dbReference type="GO" id="GO:0043041">
    <property type="term" value="P:amino acid activation for nonribosomal peptide biosynthetic process"/>
    <property type="evidence" value="ECO:0007669"/>
    <property type="project" value="TreeGrafter"/>
</dbReference>
<dbReference type="Proteomes" id="UP000663829">
    <property type="component" value="Unassembled WGS sequence"/>
</dbReference>
<comment type="caution">
    <text evidence="4">The sequence shown here is derived from an EMBL/GenBank/DDBJ whole genome shotgun (WGS) entry which is preliminary data.</text>
</comment>
<dbReference type="EMBL" id="CAJNOQ010015259">
    <property type="protein sequence ID" value="CAF1358022.1"/>
    <property type="molecule type" value="Genomic_DNA"/>
</dbReference>
<dbReference type="Pfam" id="PF13193">
    <property type="entry name" value="AMP-binding_C"/>
    <property type="match status" value="1"/>
</dbReference>
<dbReference type="GO" id="GO:0005737">
    <property type="term" value="C:cytoplasm"/>
    <property type="evidence" value="ECO:0007669"/>
    <property type="project" value="TreeGrafter"/>
</dbReference>
<dbReference type="Gene3D" id="3.40.50.12780">
    <property type="entry name" value="N-terminal domain of ligase-like"/>
    <property type="match status" value="1"/>
</dbReference>
<evidence type="ECO:0000313" key="5">
    <source>
        <dbReference type="EMBL" id="CAF4233765.1"/>
    </source>
</evidence>
<dbReference type="AlphaFoldDB" id="A0A815HYK7"/>
<feature type="domain" description="AMP-binding enzyme C-terminal" evidence="3">
    <location>
        <begin position="163"/>
        <end position="242"/>
    </location>
</feature>
<sequence length="266" mass="29641">MQILHKVSLKVKEIFFEIPGEIIKPRLAAALALCLPSHTKIYNVYGASECGIVSVYNIKSAPELNTAVIGSPLPNYQCYLLDDNMHHVTVGEIGEIFISGPGVFKGYSDPTLTEKALVSIPGIKEKCFRTGDLAQFSISGELTFSSRRDFQIKLRGQRIEVGEIENVILASLNCISDCVVTKQHDDIIEEDYLIAYIITSNKTMIPELETHVKQFLQLNVPSYMIPSTFMILDKLPLNSNGKINRKKLPQPGYSTHKAQHHNGEIP</sequence>
<name>A0A815HYK7_9BILA</name>
<dbReference type="InterPro" id="IPR000873">
    <property type="entry name" value="AMP-dep_synth/lig_dom"/>
</dbReference>
<dbReference type="PANTHER" id="PTHR45527:SF1">
    <property type="entry name" value="FATTY ACID SYNTHASE"/>
    <property type="match status" value="1"/>
</dbReference>
<keyword evidence="6" id="KW-1185">Reference proteome</keyword>
<evidence type="ECO:0000256" key="1">
    <source>
        <dbReference type="SAM" id="MobiDB-lite"/>
    </source>
</evidence>
<evidence type="ECO:0000259" key="3">
    <source>
        <dbReference type="Pfam" id="PF13193"/>
    </source>
</evidence>
<dbReference type="GO" id="GO:0031177">
    <property type="term" value="F:phosphopantetheine binding"/>
    <property type="evidence" value="ECO:0007669"/>
    <property type="project" value="TreeGrafter"/>
</dbReference>
<dbReference type="InterPro" id="IPR042099">
    <property type="entry name" value="ANL_N_sf"/>
</dbReference>
<dbReference type="EMBL" id="CAJOBC010068300">
    <property type="protein sequence ID" value="CAF4233765.1"/>
    <property type="molecule type" value="Genomic_DNA"/>
</dbReference>
<proteinExistence type="predicted"/>
<dbReference type="Pfam" id="PF00501">
    <property type="entry name" value="AMP-binding"/>
    <property type="match status" value="1"/>
</dbReference>
<gene>
    <name evidence="4" type="ORF">GPM918_LOCUS31237</name>
    <name evidence="5" type="ORF">SRO942_LOCUS31873</name>
</gene>
<dbReference type="SUPFAM" id="SSF56801">
    <property type="entry name" value="Acetyl-CoA synthetase-like"/>
    <property type="match status" value="1"/>
</dbReference>
<dbReference type="InterPro" id="IPR045851">
    <property type="entry name" value="AMP-bd_C_sf"/>
</dbReference>
<evidence type="ECO:0000313" key="6">
    <source>
        <dbReference type="Proteomes" id="UP000663829"/>
    </source>
</evidence>
<organism evidence="4 6">
    <name type="scientific">Didymodactylos carnosus</name>
    <dbReference type="NCBI Taxonomy" id="1234261"/>
    <lineage>
        <taxon>Eukaryota</taxon>
        <taxon>Metazoa</taxon>
        <taxon>Spiralia</taxon>
        <taxon>Gnathifera</taxon>
        <taxon>Rotifera</taxon>
        <taxon>Eurotatoria</taxon>
        <taxon>Bdelloidea</taxon>
        <taxon>Philodinida</taxon>
        <taxon>Philodinidae</taxon>
        <taxon>Didymodactylos</taxon>
    </lineage>
</organism>
<dbReference type="Proteomes" id="UP000681722">
    <property type="component" value="Unassembled WGS sequence"/>
</dbReference>
<dbReference type="Gene3D" id="3.30.300.30">
    <property type="match status" value="1"/>
</dbReference>
<evidence type="ECO:0000313" key="4">
    <source>
        <dbReference type="EMBL" id="CAF1358022.1"/>
    </source>
</evidence>
<accession>A0A815HYK7</accession>
<dbReference type="PANTHER" id="PTHR45527">
    <property type="entry name" value="NONRIBOSOMAL PEPTIDE SYNTHETASE"/>
    <property type="match status" value="1"/>
</dbReference>
<reference evidence="4" key="1">
    <citation type="submission" date="2021-02" db="EMBL/GenBank/DDBJ databases">
        <authorList>
            <person name="Nowell W R."/>
        </authorList>
    </citation>
    <scope>NUCLEOTIDE SEQUENCE</scope>
</reference>
<evidence type="ECO:0000259" key="2">
    <source>
        <dbReference type="Pfam" id="PF00501"/>
    </source>
</evidence>
<dbReference type="GO" id="GO:0044550">
    <property type="term" value="P:secondary metabolite biosynthetic process"/>
    <property type="evidence" value="ECO:0007669"/>
    <property type="project" value="TreeGrafter"/>
</dbReference>
<protein>
    <submittedName>
        <fullName evidence="4">Uncharacterized protein</fullName>
    </submittedName>
</protein>
<feature type="region of interest" description="Disordered" evidence="1">
    <location>
        <begin position="244"/>
        <end position="266"/>
    </location>
</feature>